<keyword evidence="4" id="KW-1185">Reference proteome</keyword>
<dbReference type="PANTHER" id="PTHR42080:SF1">
    <property type="entry name" value="SRR1-LIKE DOMAIN-CONTAINING PROTEIN"/>
    <property type="match status" value="1"/>
</dbReference>
<protein>
    <recommendedName>
        <fullName evidence="2">SRR1-like domain-containing protein</fullName>
    </recommendedName>
</protein>
<dbReference type="OrthoDB" id="5230585at2759"/>
<proteinExistence type="predicted"/>
<evidence type="ECO:0000313" key="3">
    <source>
        <dbReference type="EMBL" id="KAF2706066.1"/>
    </source>
</evidence>
<evidence type="ECO:0000313" key="4">
    <source>
        <dbReference type="Proteomes" id="UP000799428"/>
    </source>
</evidence>
<evidence type="ECO:0000259" key="2">
    <source>
        <dbReference type="Pfam" id="PF07985"/>
    </source>
</evidence>
<feature type="domain" description="SRR1-like" evidence="2">
    <location>
        <begin position="229"/>
        <end position="329"/>
    </location>
</feature>
<gene>
    <name evidence="3" type="ORF">K504DRAFT_460151</name>
</gene>
<dbReference type="EMBL" id="MU005777">
    <property type="protein sequence ID" value="KAF2706066.1"/>
    <property type="molecule type" value="Genomic_DNA"/>
</dbReference>
<feature type="region of interest" description="Disordered" evidence="1">
    <location>
        <begin position="1"/>
        <end position="41"/>
    </location>
</feature>
<reference evidence="3" key="1">
    <citation type="journal article" date="2020" name="Stud. Mycol.">
        <title>101 Dothideomycetes genomes: a test case for predicting lifestyles and emergence of pathogens.</title>
        <authorList>
            <person name="Haridas S."/>
            <person name="Albert R."/>
            <person name="Binder M."/>
            <person name="Bloem J."/>
            <person name="Labutti K."/>
            <person name="Salamov A."/>
            <person name="Andreopoulos B."/>
            <person name="Baker S."/>
            <person name="Barry K."/>
            <person name="Bills G."/>
            <person name="Bluhm B."/>
            <person name="Cannon C."/>
            <person name="Castanera R."/>
            <person name="Culley D."/>
            <person name="Daum C."/>
            <person name="Ezra D."/>
            <person name="Gonzalez J."/>
            <person name="Henrissat B."/>
            <person name="Kuo A."/>
            <person name="Liang C."/>
            <person name="Lipzen A."/>
            <person name="Lutzoni F."/>
            <person name="Magnuson J."/>
            <person name="Mondo S."/>
            <person name="Nolan M."/>
            <person name="Ohm R."/>
            <person name="Pangilinan J."/>
            <person name="Park H.-J."/>
            <person name="Ramirez L."/>
            <person name="Alfaro M."/>
            <person name="Sun H."/>
            <person name="Tritt A."/>
            <person name="Yoshinaga Y."/>
            <person name="Zwiers L.-H."/>
            <person name="Turgeon B."/>
            <person name="Goodwin S."/>
            <person name="Spatafora J."/>
            <person name="Crous P."/>
            <person name="Grigoriev I."/>
        </authorList>
    </citation>
    <scope>NUCLEOTIDE SEQUENCE</scope>
    <source>
        <strain evidence="3">CBS 279.74</strain>
    </source>
</reference>
<dbReference type="InterPro" id="IPR012942">
    <property type="entry name" value="SRR1-like"/>
</dbReference>
<sequence>MSSKDLDLKLAGLSLNSAPPPAIDDRRDPSSDEDDNGPDPYEEWMGNLKDFETNPAYVRIFTRKVLADISNIRDRALDPANHTDGQTIRYRDIDRVIRTVWKAPDWEEVIPTEECHEITVLMSTRVEMTKGFQIKMPHTSLGRPKEKRPHKHSYKVELMHRYNSDAPTPYIPLPFVLWNTIKDKCNVHEDNNKMERLRNFVSPTANLWKNSSAAQHVRERFKATISWTVPIRKIVGIGLGPIREDKHLYGGILQYMAVFTIAATLDAANRAVDANHAKIRIILQDPAYQPKDKMLLEWLYRGQVEMMRDPDGILAIDESTLVISAFLPNSVPLMQVIADMFDPGTGPAGIMVDNLNVSKTKILFRCKERGSPAVTRMMQRGNYRDFSHEFRHRLDEHILDHVHGRRTGRRQRYWVEAMTVHLREK</sequence>
<accession>A0A6G1JZN0</accession>
<name>A0A6G1JZN0_9PLEO</name>
<organism evidence="3 4">
    <name type="scientific">Pleomassaria siparia CBS 279.74</name>
    <dbReference type="NCBI Taxonomy" id="1314801"/>
    <lineage>
        <taxon>Eukaryota</taxon>
        <taxon>Fungi</taxon>
        <taxon>Dikarya</taxon>
        <taxon>Ascomycota</taxon>
        <taxon>Pezizomycotina</taxon>
        <taxon>Dothideomycetes</taxon>
        <taxon>Pleosporomycetidae</taxon>
        <taxon>Pleosporales</taxon>
        <taxon>Pleomassariaceae</taxon>
        <taxon>Pleomassaria</taxon>
    </lineage>
</organism>
<evidence type="ECO:0000256" key="1">
    <source>
        <dbReference type="SAM" id="MobiDB-lite"/>
    </source>
</evidence>
<dbReference type="AlphaFoldDB" id="A0A6G1JZN0"/>
<dbReference type="Pfam" id="PF07985">
    <property type="entry name" value="SRR1"/>
    <property type="match status" value="1"/>
</dbReference>
<feature type="compositionally biased region" description="Acidic residues" evidence="1">
    <location>
        <begin position="31"/>
        <end position="41"/>
    </location>
</feature>
<dbReference type="PANTHER" id="PTHR42080">
    <property type="entry name" value="SRR1 DOMAIN-CONTAINING PROTEIN"/>
    <property type="match status" value="1"/>
</dbReference>
<dbReference type="Proteomes" id="UP000799428">
    <property type="component" value="Unassembled WGS sequence"/>
</dbReference>